<reference evidence="20" key="1">
    <citation type="submission" date="2021-01" db="UniProtKB">
        <authorList>
            <consortium name="EnsemblMetazoa"/>
        </authorList>
    </citation>
    <scope>IDENTIFICATION</scope>
</reference>
<sequence>MRNTAVRLKWKPLTILVILSILLLFTAIKLYTGIYTEQSPAEGDIVINGVGDSVIAHPKFQKNIVDDTQHKIQNNVGNLVPDPKNMALHEDPKYIIWDEPQGDSPHDGPGENGVGVKTSPQEHSKVEHSYQLYGFNQYVSDQISLHRSLSNPRPKQCQSKKYQPKLPKVSVIIIFHNEGWSTLLRTVHSVLDRSPKQLLHEIVLCDDFSVKEHLKEKLENYIKDYPKVKLVRTKQREGLIRARVYGADHSTGEILLFLDSHCEANSGWLPPLLSEIERDYRTVVCPTVDYIDHVDFHYRGVDPYIRGTFNWRFDYKERPITQEMKKARKDPTKGVRSPVMAGGLFAISRKFWEELGKYDPSMYVWGGEQYEISFKLWMCGGRMFNIPCSRVGHVYRDKVPYKSNKLNAALINFKRVAEVWMDGFKDFLYHYREDIGAQDHGDVSERLQLRKNLKCKDFEWYLSNVVNDTLRTRYEPNRAFGKIKSVSTNQCINFNKRSKRKNWPLVITECGEDETDKDFLIYWTYIFELRYGLTELCMEGDSQKPTQVYVEHCHETQGNQAFLFDVMTSQIVHRETNTCLQAPSKDAQEKTISLVKCDSTNKAQKWDMSLREIMGPVPQWAKVADNFYKKYKGVKHWKVERGSL</sequence>
<keyword evidence="9 17" id="KW-0430">Lectin</keyword>
<evidence type="ECO:0000256" key="17">
    <source>
        <dbReference type="RuleBase" id="RU361242"/>
    </source>
</evidence>
<dbReference type="InterPro" id="IPR000772">
    <property type="entry name" value="Ricin_B_lectin"/>
</dbReference>
<evidence type="ECO:0000256" key="13">
    <source>
        <dbReference type="ARBA" id="ARBA00023136"/>
    </source>
</evidence>
<evidence type="ECO:0000256" key="10">
    <source>
        <dbReference type="ARBA" id="ARBA00022968"/>
    </source>
</evidence>
<evidence type="ECO:0000256" key="18">
    <source>
        <dbReference type="SAM" id="MobiDB-lite"/>
    </source>
</evidence>
<keyword evidence="16 17" id="KW-0464">Manganese</keyword>
<evidence type="ECO:0000256" key="15">
    <source>
        <dbReference type="ARBA" id="ARBA00023180"/>
    </source>
</evidence>
<dbReference type="Pfam" id="PF00652">
    <property type="entry name" value="Ricin_B_lectin"/>
    <property type="match status" value="1"/>
</dbReference>
<evidence type="ECO:0000256" key="9">
    <source>
        <dbReference type="ARBA" id="ARBA00022734"/>
    </source>
</evidence>
<comment type="cofactor">
    <cofactor evidence="1 17">
        <name>Mn(2+)</name>
        <dbReference type="ChEBI" id="CHEBI:29035"/>
    </cofactor>
</comment>
<evidence type="ECO:0000313" key="21">
    <source>
        <dbReference type="Proteomes" id="UP000594262"/>
    </source>
</evidence>
<dbReference type="EC" id="2.4.1.-" evidence="17"/>
<dbReference type="InterPro" id="IPR045885">
    <property type="entry name" value="GalNAc-T"/>
</dbReference>
<keyword evidence="12 17" id="KW-0333">Golgi apparatus</keyword>
<accession>A0A7M5VHA3</accession>
<evidence type="ECO:0000256" key="8">
    <source>
        <dbReference type="ARBA" id="ARBA00022723"/>
    </source>
</evidence>
<dbReference type="AlphaFoldDB" id="A0A7M5VHA3"/>
<evidence type="ECO:0000256" key="2">
    <source>
        <dbReference type="ARBA" id="ARBA00004323"/>
    </source>
</evidence>
<dbReference type="GO" id="GO:0006493">
    <property type="term" value="P:protein O-linked glycosylation"/>
    <property type="evidence" value="ECO:0007669"/>
    <property type="project" value="TreeGrafter"/>
</dbReference>
<feature type="transmembrane region" description="Helical" evidence="17">
    <location>
        <begin position="12"/>
        <end position="31"/>
    </location>
</feature>
<dbReference type="SUPFAM" id="SSF50370">
    <property type="entry name" value="Ricin B-like lectins"/>
    <property type="match status" value="1"/>
</dbReference>
<feature type="region of interest" description="Disordered" evidence="18">
    <location>
        <begin position="100"/>
        <end position="120"/>
    </location>
</feature>
<evidence type="ECO:0000259" key="19">
    <source>
        <dbReference type="SMART" id="SM00458"/>
    </source>
</evidence>
<dbReference type="InterPro" id="IPR001173">
    <property type="entry name" value="Glyco_trans_2-like"/>
</dbReference>
<dbReference type="PROSITE" id="PS50231">
    <property type="entry name" value="RICIN_B_LECTIN"/>
    <property type="match status" value="1"/>
</dbReference>
<dbReference type="GO" id="GO:0000139">
    <property type="term" value="C:Golgi membrane"/>
    <property type="evidence" value="ECO:0007669"/>
    <property type="project" value="UniProtKB-SubCell"/>
</dbReference>
<dbReference type="CDD" id="cd02510">
    <property type="entry name" value="pp-GalNAc-T"/>
    <property type="match status" value="1"/>
</dbReference>
<dbReference type="GO" id="GO:0046872">
    <property type="term" value="F:metal ion binding"/>
    <property type="evidence" value="ECO:0007669"/>
    <property type="project" value="UniProtKB-KW"/>
</dbReference>
<feature type="domain" description="Ricin B lectin" evidence="19">
    <location>
        <begin position="480"/>
        <end position="609"/>
    </location>
</feature>
<keyword evidence="8" id="KW-0479">Metal-binding</keyword>
<keyword evidence="13 17" id="KW-0472">Membrane</keyword>
<dbReference type="Gene3D" id="2.80.10.50">
    <property type="match status" value="1"/>
</dbReference>
<dbReference type="Pfam" id="PF00535">
    <property type="entry name" value="Glycos_transf_2"/>
    <property type="match status" value="1"/>
</dbReference>
<dbReference type="EnsemblMetazoa" id="CLYHEMT011991.1">
    <property type="protein sequence ID" value="CLYHEMP011991.1"/>
    <property type="gene ID" value="CLYHEMG011991"/>
</dbReference>
<evidence type="ECO:0000256" key="1">
    <source>
        <dbReference type="ARBA" id="ARBA00001936"/>
    </source>
</evidence>
<evidence type="ECO:0000256" key="7">
    <source>
        <dbReference type="ARBA" id="ARBA00022692"/>
    </source>
</evidence>
<name>A0A7M5VHA3_9CNID</name>
<dbReference type="InterPro" id="IPR035992">
    <property type="entry name" value="Ricin_B-like_lectins"/>
</dbReference>
<dbReference type="GO" id="GO:0030246">
    <property type="term" value="F:carbohydrate binding"/>
    <property type="evidence" value="ECO:0007669"/>
    <property type="project" value="UniProtKB-KW"/>
</dbReference>
<protein>
    <recommendedName>
        <fullName evidence="17">Polypeptide N-acetylgalactosaminyltransferase</fullName>
        <ecNumber evidence="17">2.4.1.-</ecNumber>
    </recommendedName>
    <alternativeName>
        <fullName evidence="17">Protein-UDP acetylgalactosaminyltransferase</fullName>
    </alternativeName>
</protein>
<dbReference type="FunFam" id="3.90.550.10:FF:000053">
    <property type="entry name" value="Polypeptide N-acetylgalactosaminyltransferase"/>
    <property type="match status" value="1"/>
</dbReference>
<keyword evidence="11 17" id="KW-1133">Transmembrane helix</keyword>
<dbReference type="EnsemblMetazoa" id="CLYHEMT011991.3">
    <property type="protein sequence ID" value="CLYHEMP011991.3"/>
    <property type="gene ID" value="CLYHEMG011991"/>
</dbReference>
<dbReference type="GO" id="GO:0004653">
    <property type="term" value="F:polypeptide N-acetylgalactosaminyltransferase activity"/>
    <property type="evidence" value="ECO:0007669"/>
    <property type="project" value="TreeGrafter"/>
</dbReference>
<keyword evidence="10" id="KW-0735">Signal-anchor</keyword>
<dbReference type="SMART" id="SM00458">
    <property type="entry name" value="RICIN"/>
    <property type="match status" value="1"/>
</dbReference>
<dbReference type="Gene3D" id="3.90.550.10">
    <property type="entry name" value="Spore Coat Polysaccharide Biosynthesis Protein SpsA, Chain A"/>
    <property type="match status" value="1"/>
</dbReference>
<keyword evidence="14 17" id="KW-1015">Disulfide bond</keyword>
<comment type="pathway">
    <text evidence="3 17">Protein modification; protein glycosylation.</text>
</comment>
<evidence type="ECO:0000313" key="20">
    <source>
        <dbReference type="EnsemblMetazoa" id="CLYHEMP011991.1"/>
    </source>
</evidence>
<keyword evidence="15" id="KW-0325">Glycoprotein</keyword>
<dbReference type="Proteomes" id="UP000594262">
    <property type="component" value="Unplaced"/>
</dbReference>
<evidence type="ECO:0000256" key="4">
    <source>
        <dbReference type="ARBA" id="ARBA00005680"/>
    </source>
</evidence>
<dbReference type="PANTHER" id="PTHR11675">
    <property type="entry name" value="N-ACETYLGALACTOSAMINYLTRANSFERASE"/>
    <property type="match status" value="1"/>
</dbReference>
<evidence type="ECO:0000256" key="3">
    <source>
        <dbReference type="ARBA" id="ARBA00004922"/>
    </source>
</evidence>
<comment type="subcellular location">
    <subcellularLocation>
        <location evidence="2 17">Golgi apparatus membrane</location>
        <topology evidence="2 17">Single-pass type II membrane protein</topology>
    </subcellularLocation>
</comment>
<evidence type="ECO:0000256" key="11">
    <source>
        <dbReference type="ARBA" id="ARBA00022989"/>
    </source>
</evidence>
<organism evidence="20 21">
    <name type="scientific">Clytia hemisphaerica</name>
    <dbReference type="NCBI Taxonomy" id="252671"/>
    <lineage>
        <taxon>Eukaryota</taxon>
        <taxon>Metazoa</taxon>
        <taxon>Cnidaria</taxon>
        <taxon>Hydrozoa</taxon>
        <taxon>Hydroidolina</taxon>
        <taxon>Leptothecata</taxon>
        <taxon>Obeliida</taxon>
        <taxon>Clytiidae</taxon>
        <taxon>Clytia</taxon>
    </lineage>
</organism>
<evidence type="ECO:0000256" key="6">
    <source>
        <dbReference type="ARBA" id="ARBA00022679"/>
    </source>
</evidence>
<dbReference type="SUPFAM" id="SSF53448">
    <property type="entry name" value="Nucleotide-diphospho-sugar transferases"/>
    <property type="match status" value="1"/>
</dbReference>
<dbReference type="InterPro" id="IPR029044">
    <property type="entry name" value="Nucleotide-diphossugar_trans"/>
</dbReference>
<keyword evidence="5 17" id="KW-0328">Glycosyltransferase</keyword>
<keyword evidence="6 17" id="KW-0808">Transferase</keyword>
<dbReference type="UniPathway" id="UPA00378"/>
<evidence type="ECO:0000256" key="14">
    <source>
        <dbReference type="ARBA" id="ARBA00023157"/>
    </source>
</evidence>
<keyword evidence="21" id="KW-1185">Reference proteome</keyword>
<dbReference type="PANTHER" id="PTHR11675:SF68">
    <property type="entry name" value="N-ACETYLGALACTOSAMINYLTRANSFERASE 7"/>
    <property type="match status" value="1"/>
</dbReference>
<evidence type="ECO:0000256" key="16">
    <source>
        <dbReference type="ARBA" id="ARBA00023211"/>
    </source>
</evidence>
<comment type="similarity">
    <text evidence="4 17">Belongs to the glycosyltransferase 2 family. GalNAc-T subfamily.</text>
</comment>
<keyword evidence="7 17" id="KW-0812">Transmembrane</keyword>
<dbReference type="OrthoDB" id="6119243at2759"/>
<evidence type="ECO:0000256" key="5">
    <source>
        <dbReference type="ARBA" id="ARBA00022676"/>
    </source>
</evidence>
<proteinExistence type="inferred from homology"/>
<evidence type="ECO:0000256" key="12">
    <source>
        <dbReference type="ARBA" id="ARBA00023034"/>
    </source>
</evidence>